<sequence length="25" mass="3066">MKMTMLRSLLRGYEQETFAELLLYK</sequence>
<protein>
    <submittedName>
        <fullName evidence="1">Uncharacterized protein</fullName>
    </submittedName>
</protein>
<evidence type="ECO:0000313" key="1">
    <source>
        <dbReference type="EMBL" id="JAE16858.1"/>
    </source>
</evidence>
<name>A0A0A9G821_ARUDO</name>
<accession>A0A0A9G821</accession>
<dbReference type="AlphaFoldDB" id="A0A0A9G821"/>
<proteinExistence type="predicted"/>
<reference evidence="1" key="1">
    <citation type="submission" date="2014-09" db="EMBL/GenBank/DDBJ databases">
        <authorList>
            <person name="Magalhaes I.L.F."/>
            <person name="Oliveira U."/>
            <person name="Santos F.R."/>
            <person name="Vidigal T.H.D.A."/>
            <person name="Brescovit A.D."/>
            <person name="Santos A.J."/>
        </authorList>
    </citation>
    <scope>NUCLEOTIDE SEQUENCE</scope>
    <source>
        <tissue evidence="1">Shoot tissue taken approximately 20 cm above the soil surface</tissue>
    </source>
</reference>
<dbReference type="EMBL" id="GBRH01181038">
    <property type="protein sequence ID" value="JAE16858.1"/>
    <property type="molecule type" value="Transcribed_RNA"/>
</dbReference>
<organism evidence="1">
    <name type="scientific">Arundo donax</name>
    <name type="common">Giant reed</name>
    <name type="synonym">Donax arundinaceus</name>
    <dbReference type="NCBI Taxonomy" id="35708"/>
    <lineage>
        <taxon>Eukaryota</taxon>
        <taxon>Viridiplantae</taxon>
        <taxon>Streptophyta</taxon>
        <taxon>Embryophyta</taxon>
        <taxon>Tracheophyta</taxon>
        <taxon>Spermatophyta</taxon>
        <taxon>Magnoliopsida</taxon>
        <taxon>Liliopsida</taxon>
        <taxon>Poales</taxon>
        <taxon>Poaceae</taxon>
        <taxon>PACMAD clade</taxon>
        <taxon>Arundinoideae</taxon>
        <taxon>Arundineae</taxon>
        <taxon>Arundo</taxon>
    </lineage>
</organism>
<reference evidence="1" key="2">
    <citation type="journal article" date="2015" name="Data Brief">
        <title>Shoot transcriptome of the giant reed, Arundo donax.</title>
        <authorList>
            <person name="Barrero R.A."/>
            <person name="Guerrero F.D."/>
            <person name="Moolhuijzen P."/>
            <person name="Goolsby J.A."/>
            <person name="Tidwell J."/>
            <person name="Bellgard S.E."/>
            <person name="Bellgard M.I."/>
        </authorList>
    </citation>
    <scope>NUCLEOTIDE SEQUENCE</scope>
    <source>
        <tissue evidence="1">Shoot tissue taken approximately 20 cm above the soil surface</tissue>
    </source>
</reference>